<proteinExistence type="predicted"/>
<organism evidence="2 3">
    <name type="scientific">Lactiplantibacillus dongliensis</name>
    <dbReference type="NCBI Taxonomy" id="2559919"/>
    <lineage>
        <taxon>Bacteria</taxon>
        <taxon>Bacillati</taxon>
        <taxon>Bacillota</taxon>
        <taxon>Bacilli</taxon>
        <taxon>Lactobacillales</taxon>
        <taxon>Lactobacillaceae</taxon>
        <taxon>Lactiplantibacillus</taxon>
    </lineage>
</organism>
<dbReference type="InterPro" id="IPR001387">
    <property type="entry name" value="Cro/C1-type_HTH"/>
</dbReference>
<feature type="domain" description="HTH cro/C1-type" evidence="1">
    <location>
        <begin position="21"/>
        <end position="65"/>
    </location>
</feature>
<gene>
    <name evidence="2" type="ORF">ACFP3T_00215</name>
</gene>
<keyword evidence="3" id="KW-1185">Reference proteome</keyword>
<dbReference type="SUPFAM" id="SSF47413">
    <property type="entry name" value="lambda repressor-like DNA-binding domains"/>
    <property type="match status" value="1"/>
</dbReference>
<evidence type="ECO:0000313" key="2">
    <source>
        <dbReference type="EMBL" id="MFC6163112.1"/>
    </source>
</evidence>
<comment type="caution">
    <text evidence="2">The sequence shown here is derived from an EMBL/GenBank/DDBJ whole genome shotgun (WGS) entry which is preliminary data.</text>
</comment>
<name>A0ABW1R2M8_9LACO</name>
<dbReference type="EMBL" id="JBHSSD010000002">
    <property type="protein sequence ID" value="MFC6163112.1"/>
    <property type="molecule type" value="Genomic_DNA"/>
</dbReference>
<sequence length="114" mass="12883">MQVEQQILANVERWLSQHGQTQSWLAQQLDLTPRRLQQYITGQFKLTVDQIASLAKITDQSVSQLVLPVDNSSTSWQVRGTAKTYTSQAALTTLALATQQLHSLQLVERLRHAQ</sequence>
<dbReference type="Gene3D" id="1.10.260.40">
    <property type="entry name" value="lambda repressor-like DNA-binding domains"/>
    <property type="match status" value="1"/>
</dbReference>
<dbReference type="Proteomes" id="UP001596253">
    <property type="component" value="Unassembled WGS sequence"/>
</dbReference>
<evidence type="ECO:0000313" key="3">
    <source>
        <dbReference type="Proteomes" id="UP001596253"/>
    </source>
</evidence>
<dbReference type="InterPro" id="IPR010982">
    <property type="entry name" value="Lambda_DNA-bd_dom_sf"/>
</dbReference>
<evidence type="ECO:0000259" key="1">
    <source>
        <dbReference type="PROSITE" id="PS50943"/>
    </source>
</evidence>
<protein>
    <recommendedName>
        <fullName evidence="1">HTH cro/C1-type domain-containing protein</fullName>
    </recommendedName>
</protein>
<dbReference type="RefSeq" id="WP_137640266.1">
    <property type="nucleotide sequence ID" value="NZ_BJDK01000017.1"/>
</dbReference>
<reference evidence="3" key="1">
    <citation type="journal article" date="2019" name="Int. J. Syst. Evol. Microbiol.">
        <title>The Global Catalogue of Microorganisms (GCM) 10K type strain sequencing project: providing services to taxonomists for standard genome sequencing and annotation.</title>
        <authorList>
            <consortium name="The Broad Institute Genomics Platform"/>
            <consortium name="The Broad Institute Genome Sequencing Center for Infectious Disease"/>
            <person name="Wu L."/>
            <person name="Ma J."/>
        </authorList>
    </citation>
    <scope>NUCLEOTIDE SEQUENCE [LARGE SCALE GENOMIC DNA]</scope>
    <source>
        <strain evidence="3">CCM 8932</strain>
    </source>
</reference>
<dbReference type="PROSITE" id="PS50943">
    <property type="entry name" value="HTH_CROC1"/>
    <property type="match status" value="1"/>
</dbReference>
<accession>A0ABW1R2M8</accession>